<protein>
    <submittedName>
        <fullName evidence="1">Uncharacterized protein</fullName>
    </submittedName>
</protein>
<dbReference type="Proteomes" id="UP000665561">
    <property type="component" value="Unassembled WGS sequence"/>
</dbReference>
<evidence type="ECO:0000313" key="2">
    <source>
        <dbReference type="Proteomes" id="UP000665561"/>
    </source>
</evidence>
<accession>A0ABW9Y1Y5</accession>
<proteinExistence type="predicted"/>
<keyword evidence="2" id="KW-1185">Reference proteome</keyword>
<organism evidence="1 2">
    <name type="scientific">Paenibacillus glycinis</name>
    <dbReference type="NCBI Taxonomy" id="2697035"/>
    <lineage>
        <taxon>Bacteria</taxon>
        <taxon>Bacillati</taxon>
        <taxon>Bacillota</taxon>
        <taxon>Bacilli</taxon>
        <taxon>Bacillales</taxon>
        <taxon>Paenibacillaceae</taxon>
        <taxon>Paenibacillus</taxon>
    </lineage>
</organism>
<sequence length="84" mass="9898">MALEVIEELELLEQKFSGIYSDVQEEAKKNDIRLSEYHFAYAHIAQDKFSITFYHNEFSDDSFYLNYLIKPDGFICFEVSINGE</sequence>
<name>A0ABW9Y1Y5_9BACL</name>
<comment type="caution">
    <text evidence="1">The sequence shown here is derived from an EMBL/GenBank/DDBJ whole genome shotgun (WGS) entry which is preliminary data.</text>
</comment>
<dbReference type="RefSeq" id="WP_161747391.1">
    <property type="nucleotide sequence ID" value="NZ_JAAAMV010000044.1"/>
</dbReference>
<evidence type="ECO:0000313" key="1">
    <source>
        <dbReference type="EMBL" id="NBD28392.1"/>
    </source>
</evidence>
<dbReference type="EMBL" id="JAAAMV010000044">
    <property type="protein sequence ID" value="NBD28392.1"/>
    <property type="molecule type" value="Genomic_DNA"/>
</dbReference>
<gene>
    <name evidence="1" type="ORF">GT019_31425</name>
</gene>
<reference evidence="1 2" key="1">
    <citation type="submission" date="2020-01" db="EMBL/GenBank/DDBJ databases">
        <title>Paenibacillus soybeanensis sp. nov. isolated from the nodules of soybean (Glycine max(L.) Merr).</title>
        <authorList>
            <person name="Wang H."/>
        </authorList>
    </citation>
    <scope>NUCLEOTIDE SEQUENCE [LARGE SCALE GENOMIC DNA]</scope>
    <source>
        <strain evidence="1 2">T1</strain>
    </source>
</reference>